<proteinExistence type="predicted"/>
<dbReference type="InterPro" id="IPR045851">
    <property type="entry name" value="AMP-bd_C_sf"/>
</dbReference>
<comment type="caution">
    <text evidence="3">The sequence shown here is derived from an EMBL/GenBank/DDBJ whole genome shotgun (WGS) entry which is preliminary data.</text>
</comment>
<dbReference type="InterPro" id="IPR042099">
    <property type="entry name" value="ANL_N_sf"/>
</dbReference>
<dbReference type="Pfam" id="PF13193">
    <property type="entry name" value="AMP-binding_C"/>
    <property type="match status" value="1"/>
</dbReference>
<dbReference type="GeneID" id="63805355"/>
<keyword evidence="4" id="KW-1185">Reference proteome</keyword>
<dbReference type="PROSITE" id="PS00455">
    <property type="entry name" value="AMP_BINDING"/>
    <property type="match status" value="1"/>
</dbReference>
<evidence type="ECO:0000313" key="3">
    <source>
        <dbReference type="EMBL" id="ORX66060.1"/>
    </source>
</evidence>
<dbReference type="InterPro" id="IPR020845">
    <property type="entry name" value="AMP-binding_CS"/>
</dbReference>
<evidence type="ECO:0000259" key="2">
    <source>
        <dbReference type="Pfam" id="PF13193"/>
    </source>
</evidence>
<dbReference type="PANTHER" id="PTHR24096:SF422">
    <property type="entry name" value="BCDNA.GH02901"/>
    <property type="match status" value="1"/>
</dbReference>
<dbReference type="AlphaFoldDB" id="A0A1Y1VXP7"/>
<protein>
    <submittedName>
        <fullName evidence="3">Acetyl-CoA synthetase-like protein</fullName>
    </submittedName>
</protein>
<evidence type="ECO:0000259" key="1">
    <source>
        <dbReference type="Pfam" id="PF00501"/>
    </source>
</evidence>
<dbReference type="SUPFAM" id="SSF56801">
    <property type="entry name" value="Acetyl-CoA synthetase-like"/>
    <property type="match status" value="1"/>
</dbReference>
<name>A0A1Y1VXP7_9FUNG</name>
<feature type="domain" description="AMP-binding enzyme C-terminal" evidence="2">
    <location>
        <begin position="446"/>
        <end position="528"/>
    </location>
</feature>
<dbReference type="GO" id="GO:0016405">
    <property type="term" value="F:CoA-ligase activity"/>
    <property type="evidence" value="ECO:0007669"/>
    <property type="project" value="TreeGrafter"/>
</dbReference>
<dbReference type="Pfam" id="PF00501">
    <property type="entry name" value="AMP-binding"/>
    <property type="match status" value="1"/>
</dbReference>
<dbReference type="InterPro" id="IPR000873">
    <property type="entry name" value="AMP-dep_synth/lig_dom"/>
</dbReference>
<dbReference type="EMBL" id="MCFD01000018">
    <property type="protein sequence ID" value="ORX66060.1"/>
    <property type="molecule type" value="Genomic_DNA"/>
</dbReference>
<dbReference type="OrthoDB" id="10253115at2759"/>
<dbReference type="Gene3D" id="3.40.50.12780">
    <property type="entry name" value="N-terminal domain of ligase-like"/>
    <property type="match status" value="1"/>
</dbReference>
<dbReference type="Proteomes" id="UP000193922">
    <property type="component" value="Unassembled WGS sequence"/>
</dbReference>
<feature type="domain" description="AMP-dependent synthetase/ligase" evidence="1">
    <location>
        <begin position="33"/>
        <end position="395"/>
    </location>
</feature>
<sequence>MTIINSRLPDIDIPATDLPTFFFGRLGANADFARENEPRPLLVDGDVDDGDSLTLAELESLTTRLASGLYHTVGVRPGDVVAIISPNTIYYPAAVLATLMVGATCTLVNPAYTAREVAYQLVDSSASAVVAAADFLPIVQAALDDDVQGNLSRISLTNNVLVIGKTPVVVGSTSVPSVFDVLSDSEYPRVLLTTEQEAKGTTALLCYSSGTTGLPKGVMLSHRNVVANILQCFGLLTDDFTKERPQTTLASAGIAVVVIAKFEMARYLTLIARHKVTQSPVVPPIVNGLVKLPIVRDYDLSSLQLLLSGAAPLSAAMALELKKCIPNACVVQGYGATEACPALSLGWPTSMNIRSTGNLLASVQAKVIDDDGNMLGVGETGELCFRGPNIMIGYLNNEQATADTIDTDGFLHTGDIGYIDEDRFVYVTDRKKELIKFNGFQIAPAELEGLLHQHPSVRDVAVVGVYDEERNTEVPRAFLVLNIDDKLQTPDQVAGEVVEWLDGRVAYYKKLRGGYRLVDAIPKSASGKILRRMLK</sequence>
<evidence type="ECO:0000313" key="4">
    <source>
        <dbReference type="Proteomes" id="UP000193922"/>
    </source>
</evidence>
<dbReference type="Gene3D" id="3.30.300.30">
    <property type="match status" value="1"/>
</dbReference>
<dbReference type="InterPro" id="IPR025110">
    <property type="entry name" value="AMP-bd_C"/>
</dbReference>
<accession>A0A1Y1VXP7</accession>
<dbReference type="STRING" id="61395.A0A1Y1VXP7"/>
<dbReference type="RefSeq" id="XP_040740111.1">
    <property type="nucleotide sequence ID" value="XM_040888707.1"/>
</dbReference>
<organism evidence="3 4">
    <name type="scientific">Linderina pennispora</name>
    <dbReference type="NCBI Taxonomy" id="61395"/>
    <lineage>
        <taxon>Eukaryota</taxon>
        <taxon>Fungi</taxon>
        <taxon>Fungi incertae sedis</taxon>
        <taxon>Zoopagomycota</taxon>
        <taxon>Kickxellomycotina</taxon>
        <taxon>Kickxellomycetes</taxon>
        <taxon>Kickxellales</taxon>
        <taxon>Kickxellaceae</taxon>
        <taxon>Linderina</taxon>
    </lineage>
</organism>
<gene>
    <name evidence="3" type="ORF">DL89DRAFT_270445</name>
</gene>
<reference evidence="3 4" key="1">
    <citation type="submission" date="2016-07" db="EMBL/GenBank/DDBJ databases">
        <title>Pervasive Adenine N6-methylation of Active Genes in Fungi.</title>
        <authorList>
            <consortium name="DOE Joint Genome Institute"/>
            <person name="Mondo S.J."/>
            <person name="Dannebaum R.O."/>
            <person name="Kuo R.C."/>
            <person name="Labutti K."/>
            <person name="Haridas S."/>
            <person name="Kuo A."/>
            <person name="Salamov A."/>
            <person name="Ahrendt S.R."/>
            <person name="Lipzen A."/>
            <person name="Sullivan W."/>
            <person name="Andreopoulos W.B."/>
            <person name="Clum A."/>
            <person name="Lindquist E."/>
            <person name="Daum C."/>
            <person name="Ramamoorthy G.K."/>
            <person name="Gryganskyi A."/>
            <person name="Culley D."/>
            <person name="Magnuson J.K."/>
            <person name="James T.Y."/>
            <person name="O'Malley M.A."/>
            <person name="Stajich J.E."/>
            <person name="Spatafora J.W."/>
            <person name="Visel A."/>
            <person name="Grigoriev I.V."/>
        </authorList>
    </citation>
    <scope>NUCLEOTIDE SEQUENCE [LARGE SCALE GENOMIC DNA]</scope>
    <source>
        <strain evidence="3 4">ATCC 12442</strain>
    </source>
</reference>
<dbReference type="PANTHER" id="PTHR24096">
    <property type="entry name" value="LONG-CHAIN-FATTY-ACID--COA LIGASE"/>
    <property type="match status" value="1"/>
</dbReference>